<proteinExistence type="predicted"/>
<reference evidence="1 2" key="1">
    <citation type="submission" date="2024-02" db="EMBL/GenBank/DDBJ databases">
        <title>Discinaceae phylogenomics.</title>
        <authorList>
            <person name="Dirks A.C."/>
            <person name="James T.Y."/>
        </authorList>
    </citation>
    <scope>NUCLEOTIDE SEQUENCE [LARGE SCALE GENOMIC DNA]</scope>
    <source>
        <strain evidence="1 2">ACD0624</strain>
    </source>
</reference>
<dbReference type="EMBL" id="JBBBZM010000015">
    <property type="protein sequence ID" value="KAL0638998.1"/>
    <property type="molecule type" value="Genomic_DNA"/>
</dbReference>
<organism evidence="1 2">
    <name type="scientific">Discina gigas</name>
    <dbReference type="NCBI Taxonomy" id="1032678"/>
    <lineage>
        <taxon>Eukaryota</taxon>
        <taxon>Fungi</taxon>
        <taxon>Dikarya</taxon>
        <taxon>Ascomycota</taxon>
        <taxon>Pezizomycotina</taxon>
        <taxon>Pezizomycetes</taxon>
        <taxon>Pezizales</taxon>
        <taxon>Discinaceae</taxon>
        <taxon>Discina</taxon>
    </lineage>
</organism>
<dbReference type="Proteomes" id="UP001447188">
    <property type="component" value="Unassembled WGS sequence"/>
</dbReference>
<protein>
    <submittedName>
        <fullName evidence="1">Uncharacterized protein</fullName>
    </submittedName>
</protein>
<sequence>METGTATDFVRSAQLSDQQRQFLSQYTIDPAVQRSIPTSFVGESVNLSAMTVGLLLTHQPLVARFYWYDYFKVSQLINGRADGYLTILPSGYDYDLTHSLYLLPQGSLARIISTSELSTPGVELVGAYTFEREEMAVFLEETHRNCSRGGNTKALFTGASKIVPWLAIAPPRRGYSEPPAGVQMNGFDQRKYFKSLRSESSLHLYSSRDIWIRHLGMDWPEKVAPPSKASKNKEGGSRTEVWGERSCKMMKGEEWGRKKIKSLICYVK</sequence>
<name>A0ABR3GSU5_9PEZI</name>
<evidence type="ECO:0000313" key="2">
    <source>
        <dbReference type="Proteomes" id="UP001447188"/>
    </source>
</evidence>
<accession>A0ABR3GSU5</accession>
<gene>
    <name evidence="1" type="ORF">Q9L58_001879</name>
</gene>
<keyword evidence="2" id="KW-1185">Reference proteome</keyword>
<comment type="caution">
    <text evidence="1">The sequence shown here is derived from an EMBL/GenBank/DDBJ whole genome shotgun (WGS) entry which is preliminary data.</text>
</comment>
<evidence type="ECO:0000313" key="1">
    <source>
        <dbReference type="EMBL" id="KAL0638998.1"/>
    </source>
</evidence>